<dbReference type="InterPro" id="IPR032774">
    <property type="entry name" value="WG_beta_rep"/>
</dbReference>
<dbReference type="Proteomes" id="UP000295197">
    <property type="component" value="Unassembled WGS sequence"/>
</dbReference>
<comment type="caution">
    <text evidence="1">The sequence shown here is derived from an EMBL/GenBank/DDBJ whole genome shotgun (WGS) entry which is preliminary data.</text>
</comment>
<dbReference type="AlphaFoldDB" id="A0A4R3VR30"/>
<dbReference type="Pfam" id="PF14903">
    <property type="entry name" value="WG_beta_rep"/>
    <property type="match status" value="2"/>
</dbReference>
<protein>
    <submittedName>
        <fullName evidence="1">WG repeat protein</fullName>
    </submittedName>
</protein>
<accession>A0A4R3VR30</accession>
<dbReference type="EMBL" id="SMBZ01000054">
    <property type="protein sequence ID" value="TCV07277.1"/>
    <property type="molecule type" value="Genomic_DNA"/>
</dbReference>
<sequence>MAHRIYVYNIDTDTKEMFPFELAEWNYNIPPLMVLLFSHNIRSKGVYLYANKEEGILNLLRFYDLLGEIYQLQYKKVFHEPVNHMVSFLENLPYDTFKIDATDVFNMNEDKHSQQAKEWVLEIQEQTEWFEQAIREQNLAPLQSFLETFFYSSFLQVLQTDWINYGLGYWNDEAFKNDYVLYFKEGNLHGFTDAKGNILAPAIYQDIYQFVDNVAAETKDNKSGDINTKGKIIIPLQYDEAYDVFTIYYGEQVDYKFQHETNVAIVGQDNRYGLTVIPDHELIIPIEYDELEWLTHNLFNAKKGDNYYLINHRNELLISSLSDSPFRYENHFLLFTKLQGSSKCKIFNLDGVYLGDYNPKKIEELPHRHYYLGPSKWQGKAALLKPDGALLQTEVDRVLKEGNYDTIAYQKNKIWHFYNLLEQKEIVLDADVIKIVDSKIHYFIKNTYLLQTAQGLGLFDAMRNI</sequence>
<dbReference type="OrthoDB" id="5464673at2"/>
<dbReference type="RefSeq" id="WP_132778824.1">
    <property type="nucleotide sequence ID" value="NZ_SMBZ01000054.1"/>
</dbReference>
<proteinExistence type="predicted"/>
<gene>
    <name evidence="1" type="ORF">EDC17_10548</name>
</gene>
<organism evidence="1 2">
    <name type="scientific">Sphingobacterium alimentarium</name>
    <dbReference type="NCBI Taxonomy" id="797292"/>
    <lineage>
        <taxon>Bacteria</taxon>
        <taxon>Pseudomonadati</taxon>
        <taxon>Bacteroidota</taxon>
        <taxon>Sphingobacteriia</taxon>
        <taxon>Sphingobacteriales</taxon>
        <taxon>Sphingobacteriaceae</taxon>
        <taxon>Sphingobacterium</taxon>
    </lineage>
</organism>
<evidence type="ECO:0000313" key="1">
    <source>
        <dbReference type="EMBL" id="TCV07277.1"/>
    </source>
</evidence>
<reference evidence="1 2" key="1">
    <citation type="submission" date="2019-03" db="EMBL/GenBank/DDBJ databases">
        <title>Genomic Encyclopedia of Type Strains, Phase IV (KMG-IV): sequencing the most valuable type-strain genomes for metagenomic binning, comparative biology and taxonomic classification.</title>
        <authorList>
            <person name="Goeker M."/>
        </authorList>
    </citation>
    <scope>NUCLEOTIDE SEQUENCE [LARGE SCALE GENOMIC DNA]</scope>
    <source>
        <strain evidence="1 2">DSM 22362</strain>
    </source>
</reference>
<evidence type="ECO:0000313" key="2">
    <source>
        <dbReference type="Proteomes" id="UP000295197"/>
    </source>
</evidence>
<name>A0A4R3VR30_9SPHI</name>
<keyword evidence="2" id="KW-1185">Reference proteome</keyword>